<protein>
    <submittedName>
        <fullName evidence="2">Methyltransferase type 12</fullName>
    </submittedName>
</protein>
<dbReference type="EMBL" id="LMWN01000065">
    <property type="protein sequence ID" value="KUM99399.1"/>
    <property type="molecule type" value="Genomic_DNA"/>
</dbReference>
<comment type="caution">
    <text evidence="2">The sequence shown here is derived from an EMBL/GenBank/DDBJ whole genome shotgun (WGS) entry which is preliminary data.</text>
</comment>
<name>A0A101NU34_9ACTN</name>
<dbReference type="CDD" id="cd02440">
    <property type="entry name" value="AdoMet_MTases"/>
    <property type="match status" value="1"/>
</dbReference>
<dbReference type="Gene3D" id="3.40.50.150">
    <property type="entry name" value="Vaccinia Virus protein VP39"/>
    <property type="match status" value="1"/>
</dbReference>
<keyword evidence="2" id="KW-0489">Methyltransferase</keyword>
<dbReference type="STRING" id="67386.AQI95_39700"/>
<dbReference type="Pfam" id="PF08241">
    <property type="entry name" value="Methyltransf_11"/>
    <property type="match status" value="1"/>
</dbReference>
<dbReference type="SUPFAM" id="SSF53335">
    <property type="entry name" value="S-adenosyl-L-methionine-dependent methyltransferases"/>
    <property type="match status" value="1"/>
</dbReference>
<dbReference type="Proteomes" id="UP000053127">
    <property type="component" value="Unassembled WGS sequence"/>
</dbReference>
<gene>
    <name evidence="2" type="ORF">AQI95_39700</name>
</gene>
<accession>A0A101NU34</accession>
<keyword evidence="3" id="KW-1185">Reference proteome</keyword>
<keyword evidence="2" id="KW-0808">Transferase</keyword>
<dbReference type="AlphaFoldDB" id="A0A101NU34"/>
<evidence type="ECO:0000313" key="2">
    <source>
        <dbReference type="EMBL" id="KUM99399.1"/>
    </source>
</evidence>
<feature type="domain" description="Methyltransferase type 11" evidence="1">
    <location>
        <begin position="45"/>
        <end position="141"/>
    </location>
</feature>
<dbReference type="InterPro" id="IPR029063">
    <property type="entry name" value="SAM-dependent_MTases_sf"/>
</dbReference>
<sequence length="190" mass="20820">MATSPATADYWEPLWAGGRRYREVTSNEATLLADHVGPGRGRPALDVGTGEGSLARHLHRLGYRTTGIDFAPSAIAAARTTQQGDGPAWHVMDFVSDDLSALPDATYAVVTCRLVYRWMDDKAAFLDRVRQVLAPGGTFWIVTELAGRRKENDPYRHLGITPAEAETLTAGWSVVRTADLDVLRCYALHP</sequence>
<dbReference type="GO" id="GO:0017000">
    <property type="term" value="P:antibiotic biosynthetic process"/>
    <property type="evidence" value="ECO:0007669"/>
    <property type="project" value="UniProtKB-ARBA"/>
</dbReference>
<proteinExistence type="predicted"/>
<evidence type="ECO:0000259" key="1">
    <source>
        <dbReference type="Pfam" id="PF08241"/>
    </source>
</evidence>
<evidence type="ECO:0000313" key="3">
    <source>
        <dbReference type="Proteomes" id="UP000053127"/>
    </source>
</evidence>
<organism evidence="2 3">
    <name type="scientific">Streptomyces yokosukanensis</name>
    <dbReference type="NCBI Taxonomy" id="67386"/>
    <lineage>
        <taxon>Bacteria</taxon>
        <taxon>Bacillati</taxon>
        <taxon>Actinomycetota</taxon>
        <taxon>Actinomycetes</taxon>
        <taxon>Kitasatosporales</taxon>
        <taxon>Streptomycetaceae</taxon>
        <taxon>Streptomyces</taxon>
    </lineage>
</organism>
<dbReference type="GO" id="GO:0008757">
    <property type="term" value="F:S-adenosylmethionine-dependent methyltransferase activity"/>
    <property type="evidence" value="ECO:0007669"/>
    <property type="project" value="InterPro"/>
</dbReference>
<dbReference type="InterPro" id="IPR013216">
    <property type="entry name" value="Methyltransf_11"/>
</dbReference>
<dbReference type="PANTHER" id="PTHR43861">
    <property type="entry name" value="TRANS-ACONITATE 2-METHYLTRANSFERASE-RELATED"/>
    <property type="match status" value="1"/>
</dbReference>
<dbReference type="GO" id="GO:0032259">
    <property type="term" value="P:methylation"/>
    <property type="evidence" value="ECO:0007669"/>
    <property type="project" value="UniProtKB-KW"/>
</dbReference>
<reference evidence="2 3" key="1">
    <citation type="submission" date="2015-10" db="EMBL/GenBank/DDBJ databases">
        <title>Draft genome sequence of Streptomyces yokosukanensis DSM 40224, type strain for the species Streptomyces yokosukanensis.</title>
        <authorList>
            <person name="Ruckert C."/>
            <person name="Winkler A."/>
            <person name="Kalinowski J."/>
            <person name="Kampfer P."/>
            <person name="Glaeser S."/>
        </authorList>
    </citation>
    <scope>NUCLEOTIDE SEQUENCE [LARGE SCALE GENOMIC DNA]</scope>
    <source>
        <strain evidence="2 3">DSM 40224</strain>
    </source>
</reference>